<evidence type="ECO:0000313" key="5">
    <source>
        <dbReference type="Proteomes" id="UP000825935"/>
    </source>
</evidence>
<dbReference type="SMART" id="SM00564">
    <property type="entry name" value="PQQ"/>
    <property type="match status" value="3"/>
</dbReference>
<evidence type="ECO:0008006" key="6">
    <source>
        <dbReference type="Google" id="ProtNLM"/>
    </source>
</evidence>
<dbReference type="GO" id="GO:0043041">
    <property type="term" value="P:amino acid activation for nonribosomal peptide biosynthetic process"/>
    <property type="evidence" value="ECO:0007669"/>
    <property type="project" value="TreeGrafter"/>
</dbReference>
<dbReference type="InterPro" id="IPR011047">
    <property type="entry name" value="Quinoprotein_ADH-like_sf"/>
</dbReference>
<name>A0A8T2RKT0_CERRI</name>
<dbReference type="InterPro" id="IPR002372">
    <property type="entry name" value="PQQ_rpt_dom"/>
</dbReference>
<dbReference type="InterPro" id="IPR020845">
    <property type="entry name" value="AMP-binding_CS"/>
</dbReference>
<dbReference type="Gene3D" id="2.40.128.630">
    <property type="match status" value="1"/>
</dbReference>
<evidence type="ECO:0000259" key="2">
    <source>
        <dbReference type="Pfam" id="PF00501"/>
    </source>
</evidence>
<comment type="caution">
    <text evidence="4">The sequence shown here is derived from an EMBL/GenBank/DDBJ whole genome shotgun (WGS) entry which is preliminary data.</text>
</comment>
<sequence length="1248" mass="138786">MSTDGTPEKCGADRCLFCVFAHRANLHPQRPALLQPRPASLSHFARERERIPLISPGREEGLKREKADGEGETHSHRRSIFQSSPSIREHTESGTCRIYDGDKVFTFSTVRTLVNVLALQLRKAMSVSLNFASSESNENLTANAVRIVGILTGASVEYVIAILAVLQCGFAFLPLEPSWPAERIVRIMSDSKPLMVLASQKTYDFFRADAFHSFPVPVMIIDLDSLVELDPSTGTSVAHCRCFCHSAGARPYCYVLYTSGSSGKPKGVYGTEIGLWHRLQWMQNEYPFLKDDIAIFKSSVGFIDHLTEVLGPILGGSLVIVPPFEELYRNPLGLLTFCQTYKVTRLTAVPSLMRAVLPSLLSYTDYHALMSINVLVLSGEILSCDLLRSIQRVLTHAIILNLYGCTEVSGDCLYFNCRLLDDEWGFFSVPIGKPLPGCFIEILSEQLETDDEGELKVGGVLVALGYHDERTFNDDRFTTVTDPNAVHQCVRFFRTGDYVKRLNDGNLLFLGRKDRIVKVHGSRVSLDEVEITLESHPLVAQCALRFQKGVSLDDILIAYVVLNTPRNQDLREFPSIFKSSETDKISKVIDYNALILSLKDWLAIRLPSAMIPCCLEFVNAIPYTKSGKVDYEALSLLPRSVSSRTSAFVEAQVGSLTSYIKRAFELVLKCKDISIHDNFFTLGGTSVSAAHIAHYLAIDMHLLYMHPSVIELESVLRELQQERNGSFNFKVDEVSPGMRPSKRVKWDHDPSSSNKEQSTLSEGSTFMQSIEDQKWPYIHMEDLPKVLLRCNVSLPMSLSISQHKHFLCPPLMENACTISILWKTQLGACVDASPVLMCSQSTCCVFIGSHAYRFFCVDAYYGKVLWEEEVGGRVESTAAIASDFKHIVLGSYDGYVYILDSALGTIKWKFQTKAEVKCQPTVDWRGFIWIGSHDHHLYILNVIEQKCVWQYDCKSSIFGAVAHNSKQFLSFVATTSGTLMAFSTNCFPPQIIWRRTCEAAIFGSPMVDTASGYLICTLVNGKVLALMACGSTAWEYTSGGPIFAGATLSAALPTQVLICSRDGCLYSLHLFKGECLWKHFLGEAITSAAYVDECLDLVSEESVDGMVYHHYYRLVCVCGSSGQVHLLKAYAGSMIHSTGFEEDCAQEKALGRAEFVDGNHMTRPAENDGTHNQGTVSVMKYKDHIISERCQFLSVLKLPGDIFSSPIMLGGRIFVGCRDDNVYCLAISGLGSFSEKRHSSSDTVKVTD</sequence>
<dbReference type="Pfam" id="PF00501">
    <property type="entry name" value="AMP-binding"/>
    <property type="match status" value="1"/>
</dbReference>
<dbReference type="OrthoDB" id="408177at2759"/>
<dbReference type="PROSITE" id="PS00455">
    <property type="entry name" value="AMP_BINDING"/>
    <property type="match status" value="1"/>
</dbReference>
<dbReference type="CDD" id="cd05930">
    <property type="entry name" value="A_NRPS"/>
    <property type="match status" value="1"/>
</dbReference>
<evidence type="ECO:0000259" key="3">
    <source>
        <dbReference type="Pfam" id="PF13570"/>
    </source>
</evidence>
<evidence type="ECO:0000313" key="4">
    <source>
        <dbReference type="EMBL" id="KAH7296143.1"/>
    </source>
</evidence>
<dbReference type="Pfam" id="PF13570">
    <property type="entry name" value="Beta-prop_ACSF4"/>
    <property type="match status" value="1"/>
</dbReference>
<organism evidence="4 5">
    <name type="scientific">Ceratopteris richardii</name>
    <name type="common">Triangle waterfern</name>
    <dbReference type="NCBI Taxonomy" id="49495"/>
    <lineage>
        <taxon>Eukaryota</taxon>
        <taxon>Viridiplantae</taxon>
        <taxon>Streptophyta</taxon>
        <taxon>Embryophyta</taxon>
        <taxon>Tracheophyta</taxon>
        <taxon>Polypodiopsida</taxon>
        <taxon>Polypodiidae</taxon>
        <taxon>Polypodiales</taxon>
        <taxon>Pteridineae</taxon>
        <taxon>Pteridaceae</taxon>
        <taxon>Parkerioideae</taxon>
        <taxon>Ceratopteris</taxon>
    </lineage>
</organism>
<dbReference type="OMA" id="NGNVICC"/>
<keyword evidence="5" id="KW-1185">Reference proteome</keyword>
<feature type="domain" description="Pyrrolo-quinoline quinone repeat" evidence="3">
    <location>
        <begin position="826"/>
        <end position="1140"/>
    </location>
</feature>
<dbReference type="SUPFAM" id="SSF50998">
    <property type="entry name" value="Quinoprotein alcohol dehydrogenase-like"/>
    <property type="match status" value="1"/>
</dbReference>
<dbReference type="InterPro" id="IPR036736">
    <property type="entry name" value="ACP-like_sf"/>
</dbReference>
<accession>A0A8T2RKT0</accession>
<dbReference type="SUPFAM" id="SSF47336">
    <property type="entry name" value="ACP-like"/>
    <property type="match status" value="1"/>
</dbReference>
<dbReference type="SUPFAM" id="SSF56801">
    <property type="entry name" value="Acetyl-CoA synthetase-like"/>
    <property type="match status" value="1"/>
</dbReference>
<dbReference type="EMBL" id="CM035431">
    <property type="protein sequence ID" value="KAH7296143.1"/>
    <property type="molecule type" value="Genomic_DNA"/>
</dbReference>
<protein>
    <recommendedName>
        <fullName evidence="6">Acyl-activating enzyme 19</fullName>
    </recommendedName>
</protein>
<dbReference type="Gene3D" id="1.10.1200.10">
    <property type="entry name" value="ACP-like"/>
    <property type="match status" value="1"/>
</dbReference>
<dbReference type="InterPro" id="IPR052091">
    <property type="entry name" value="Beta-ala_Activ/Resist"/>
</dbReference>
<feature type="compositionally biased region" description="Polar residues" evidence="1">
    <location>
        <begin position="751"/>
        <end position="763"/>
    </location>
</feature>
<reference evidence="4" key="1">
    <citation type="submission" date="2021-08" db="EMBL/GenBank/DDBJ databases">
        <title>WGS assembly of Ceratopteris richardii.</title>
        <authorList>
            <person name="Marchant D.B."/>
            <person name="Chen G."/>
            <person name="Jenkins J."/>
            <person name="Shu S."/>
            <person name="Leebens-Mack J."/>
            <person name="Grimwood J."/>
            <person name="Schmutz J."/>
            <person name="Soltis P."/>
            <person name="Soltis D."/>
            <person name="Chen Z.-H."/>
        </authorList>
    </citation>
    <scope>NUCLEOTIDE SEQUENCE</scope>
    <source>
        <strain evidence="4">Whitten #5841</strain>
        <tissue evidence="4">Leaf</tissue>
    </source>
</reference>
<dbReference type="AlphaFoldDB" id="A0A8T2RKT0"/>
<dbReference type="Proteomes" id="UP000825935">
    <property type="component" value="Chromosome 26"/>
</dbReference>
<feature type="region of interest" description="Disordered" evidence="1">
    <location>
        <begin position="734"/>
        <end position="763"/>
    </location>
</feature>
<dbReference type="Gene3D" id="3.30.300.30">
    <property type="match status" value="1"/>
</dbReference>
<dbReference type="PANTHER" id="PTHR44394">
    <property type="entry name" value="BETA-ALANINE-ACTIVATING ENZYME"/>
    <property type="match status" value="1"/>
</dbReference>
<dbReference type="InterPro" id="IPR000873">
    <property type="entry name" value="AMP-dep_synth/lig_dom"/>
</dbReference>
<evidence type="ECO:0000256" key="1">
    <source>
        <dbReference type="SAM" id="MobiDB-lite"/>
    </source>
</evidence>
<proteinExistence type="predicted"/>
<feature type="region of interest" description="Disordered" evidence="1">
    <location>
        <begin position="54"/>
        <end position="81"/>
    </location>
</feature>
<dbReference type="InterPro" id="IPR015943">
    <property type="entry name" value="WD40/YVTN_repeat-like_dom_sf"/>
</dbReference>
<dbReference type="Gene3D" id="3.40.50.12780">
    <property type="entry name" value="N-terminal domain of ligase-like"/>
    <property type="match status" value="1"/>
</dbReference>
<dbReference type="InterPro" id="IPR042099">
    <property type="entry name" value="ANL_N_sf"/>
</dbReference>
<dbReference type="PANTHER" id="PTHR44394:SF1">
    <property type="entry name" value="BETA-ALANINE-ACTIVATING ENZYME"/>
    <property type="match status" value="1"/>
</dbReference>
<dbReference type="InterPro" id="IPR018391">
    <property type="entry name" value="PQQ_b-propeller_rpt"/>
</dbReference>
<dbReference type="Gene3D" id="2.130.10.10">
    <property type="entry name" value="YVTN repeat-like/Quinoprotein amine dehydrogenase"/>
    <property type="match status" value="1"/>
</dbReference>
<dbReference type="InterPro" id="IPR045851">
    <property type="entry name" value="AMP-bd_C_sf"/>
</dbReference>
<feature type="domain" description="AMP-dependent synthetase/ligase" evidence="2">
    <location>
        <begin position="147"/>
        <end position="467"/>
    </location>
</feature>
<gene>
    <name evidence="4" type="ORF">KP509_26G011000</name>
</gene>
<feature type="compositionally biased region" description="Basic and acidic residues" evidence="1">
    <location>
        <begin position="54"/>
        <end position="74"/>
    </location>
</feature>